<dbReference type="Proteomes" id="UP001437256">
    <property type="component" value="Unassembled WGS sequence"/>
</dbReference>
<proteinExistence type="predicted"/>
<protein>
    <submittedName>
        <fullName evidence="1">Uncharacterized protein</fullName>
    </submittedName>
</protein>
<evidence type="ECO:0000313" key="1">
    <source>
        <dbReference type="EMBL" id="KAL0068971.1"/>
    </source>
</evidence>
<organism evidence="1 2">
    <name type="scientific">Marasmius tenuissimus</name>
    <dbReference type="NCBI Taxonomy" id="585030"/>
    <lineage>
        <taxon>Eukaryota</taxon>
        <taxon>Fungi</taxon>
        <taxon>Dikarya</taxon>
        <taxon>Basidiomycota</taxon>
        <taxon>Agaricomycotina</taxon>
        <taxon>Agaricomycetes</taxon>
        <taxon>Agaricomycetidae</taxon>
        <taxon>Agaricales</taxon>
        <taxon>Marasmiineae</taxon>
        <taxon>Marasmiaceae</taxon>
        <taxon>Marasmius</taxon>
    </lineage>
</organism>
<keyword evidence="2" id="KW-1185">Reference proteome</keyword>
<gene>
    <name evidence="1" type="ORF">AAF712_003964</name>
</gene>
<evidence type="ECO:0000313" key="2">
    <source>
        <dbReference type="Proteomes" id="UP001437256"/>
    </source>
</evidence>
<name>A0ABR3A6K8_9AGAR</name>
<comment type="caution">
    <text evidence="1">The sequence shown here is derived from an EMBL/GenBank/DDBJ whole genome shotgun (WGS) entry which is preliminary data.</text>
</comment>
<accession>A0ABR3A6K8</accession>
<sequence length="128" mass="13988">MESFLPADHAPRTQLSDICECPDDEYTAEEVDQDFVESFPSKEAHGAAQELAQAFHLWNLGSDLVGSDHELQEVDIEPTIRLAFDLEQSDDGLEAMGRKRAPGMGDEVTALPINNGTRGLVITIGYLG</sequence>
<reference evidence="1 2" key="1">
    <citation type="submission" date="2024-05" db="EMBL/GenBank/DDBJ databases">
        <title>A draft genome resource for the thread blight pathogen Marasmius tenuissimus strain MS-2.</title>
        <authorList>
            <person name="Yulfo-Soto G.E."/>
            <person name="Baruah I.K."/>
            <person name="Amoako-Attah I."/>
            <person name="Bukari Y."/>
            <person name="Meinhardt L.W."/>
            <person name="Bailey B.A."/>
            <person name="Cohen S.P."/>
        </authorList>
    </citation>
    <scope>NUCLEOTIDE SEQUENCE [LARGE SCALE GENOMIC DNA]</scope>
    <source>
        <strain evidence="1 2">MS-2</strain>
    </source>
</reference>
<dbReference type="EMBL" id="JBBXMP010000015">
    <property type="protein sequence ID" value="KAL0068971.1"/>
    <property type="molecule type" value="Genomic_DNA"/>
</dbReference>